<dbReference type="Pfam" id="PF01161">
    <property type="entry name" value="PBP"/>
    <property type="match status" value="1"/>
</dbReference>
<protein>
    <recommendedName>
        <fullName evidence="4">Phosphatidylethanolamine-binding protein</fullName>
    </recommendedName>
</protein>
<evidence type="ECO:0000313" key="2">
    <source>
        <dbReference type="EMBL" id="EHY52087.1"/>
    </source>
</evidence>
<name>H6BMQ9_EXODN</name>
<dbReference type="EMBL" id="JH226130">
    <property type="protein sequence ID" value="EHY52087.1"/>
    <property type="molecule type" value="Genomic_DNA"/>
</dbReference>
<dbReference type="RefSeq" id="XP_009152548.1">
    <property type="nucleotide sequence ID" value="XM_009154300.1"/>
</dbReference>
<dbReference type="VEuPathDB" id="FungiDB:HMPREF1120_00306"/>
<dbReference type="Proteomes" id="UP000007304">
    <property type="component" value="Unassembled WGS sequence"/>
</dbReference>
<proteinExistence type="predicted"/>
<dbReference type="OrthoDB" id="10251855at2759"/>
<accession>H6BMQ9</accession>
<feature type="region of interest" description="Disordered" evidence="1">
    <location>
        <begin position="79"/>
        <end position="103"/>
    </location>
</feature>
<reference evidence="2" key="1">
    <citation type="submission" date="2011-07" db="EMBL/GenBank/DDBJ databases">
        <title>The Genome Sequence of Exophiala (Wangiella) dermatitidis NIH/UT8656.</title>
        <authorList>
            <consortium name="The Broad Institute Genome Sequencing Platform"/>
            <person name="Cuomo C."/>
            <person name="Wang Z."/>
            <person name="Hunicke-Smith S."/>
            <person name="Szanislo P.J."/>
            <person name="Earl A."/>
            <person name="Young S.K."/>
            <person name="Zeng Q."/>
            <person name="Gargeya S."/>
            <person name="Fitzgerald M."/>
            <person name="Haas B."/>
            <person name="Abouelleil A."/>
            <person name="Alvarado L."/>
            <person name="Arachchi H.M."/>
            <person name="Berlin A."/>
            <person name="Brown A."/>
            <person name="Chapman S.B."/>
            <person name="Chen Z."/>
            <person name="Dunbar C."/>
            <person name="Freedman E."/>
            <person name="Gearin G."/>
            <person name="Gellesch M."/>
            <person name="Goldberg J."/>
            <person name="Griggs A."/>
            <person name="Gujja S."/>
            <person name="Heiman D."/>
            <person name="Howarth C."/>
            <person name="Larson L."/>
            <person name="Lui A."/>
            <person name="MacDonald P.J.P."/>
            <person name="Montmayeur A."/>
            <person name="Murphy C."/>
            <person name="Neiman D."/>
            <person name="Pearson M."/>
            <person name="Priest M."/>
            <person name="Roberts A."/>
            <person name="Saif S."/>
            <person name="Shea T."/>
            <person name="Shenoy N."/>
            <person name="Sisk P."/>
            <person name="Stolte C."/>
            <person name="Sykes S."/>
            <person name="Wortman J."/>
            <person name="Nusbaum C."/>
            <person name="Birren B."/>
        </authorList>
    </citation>
    <scope>NUCLEOTIDE SEQUENCE</scope>
    <source>
        <strain evidence="2">NIH/UT8656</strain>
    </source>
</reference>
<dbReference type="CDD" id="cd00457">
    <property type="entry name" value="PEBP"/>
    <property type="match status" value="1"/>
</dbReference>
<dbReference type="InParanoid" id="H6BMQ9"/>
<dbReference type="InterPro" id="IPR036610">
    <property type="entry name" value="PEBP-like_sf"/>
</dbReference>
<dbReference type="AlphaFoldDB" id="H6BMQ9"/>
<dbReference type="InterPro" id="IPR008914">
    <property type="entry name" value="PEBP"/>
</dbReference>
<dbReference type="HOGENOM" id="CLU_083918_1_0_1"/>
<dbReference type="GeneID" id="20304945"/>
<dbReference type="SUPFAM" id="SSF49777">
    <property type="entry name" value="PEBP-like"/>
    <property type="match status" value="1"/>
</dbReference>
<feature type="compositionally biased region" description="Low complexity" evidence="1">
    <location>
        <begin position="82"/>
        <end position="99"/>
    </location>
</feature>
<dbReference type="STRING" id="858893.H6BMQ9"/>
<gene>
    <name evidence="2" type="ORF">HMPREF1120_00306</name>
</gene>
<organism evidence="2 3">
    <name type="scientific">Exophiala dermatitidis (strain ATCC 34100 / CBS 525.76 / NIH/UT8656)</name>
    <name type="common">Black yeast</name>
    <name type="synonym">Wangiella dermatitidis</name>
    <dbReference type="NCBI Taxonomy" id="858893"/>
    <lineage>
        <taxon>Eukaryota</taxon>
        <taxon>Fungi</taxon>
        <taxon>Dikarya</taxon>
        <taxon>Ascomycota</taxon>
        <taxon>Pezizomycotina</taxon>
        <taxon>Eurotiomycetes</taxon>
        <taxon>Chaetothyriomycetidae</taxon>
        <taxon>Chaetothyriales</taxon>
        <taxon>Herpotrichiellaceae</taxon>
        <taxon>Exophiala</taxon>
    </lineage>
</organism>
<evidence type="ECO:0008006" key="4">
    <source>
        <dbReference type="Google" id="ProtNLM"/>
    </source>
</evidence>
<dbReference type="Gene3D" id="3.90.280.10">
    <property type="entry name" value="PEBP-like"/>
    <property type="match status" value="1"/>
</dbReference>
<sequence length="243" mass="27079">MSGGGILRYIEWGLAQLFYRARGHDGKLFTRSEAFKDIPQSIQVTSPELGPSGSHLTWDHSKLGSNRFPRLTWSLPTITPVNNNNNNTTDTNTNTNTTDQSGNGMHISEPNVQEYLLICEDPDSPLPTPGNHGIYYSIPPNKTEIGPEDLALDIDRNEAAADGSKWLKGGFRLGANHRGTVYIGPRPPVGHGEHRYFYQVVALKEKLDTNEMSPVATREELLQQIKGKLIGWGVWIGIFENKW</sequence>
<dbReference type="PANTHER" id="PTHR30289">
    <property type="entry name" value="UNCHARACTERIZED PROTEIN YBCL-RELATED"/>
    <property type="match status" value="1"/>
</dbReference>
<evidence type="ECO:0000256" key="1">
    <source>
        <dbReference type="SAM" id="MobiDB-lite"/>
    </source>
</evidence>
<dbReference type="eggNOG" id="ENOG502SQR1">
    <property type="taxonomic scope" value="Eukaryota"/>
</dbReference>
<dbReference type="OMA" id="YFFELIA"/>
<dbReference type="InterPro" id="IPR049556">
    <property type="entry name" value="PhiB"/>
</dbReference>
<evidence type="ECO:0000313" key="3">
    <source>
        <dbReference type="Proteomes" id="UP000007304"/>
    </source>
</evidence>
<dbReference type="PANTHER" id="PTHR30289:SF1">
    <property type="entry name" value="PEBP (PHOSPHATIDYLETHANOLAMINE-BINDING PROTEIN) FAMILY PROTEIN"/>
    <property type="match status" value="1"/>
</dbReference>
<keyword evidence="3" id="KW-1185">Reference proteome</keyword>